<reference evidence="3" key="1">
    <citation type="submission" date="2014-11" db="EMBL/GenBank/DDBJ databases">
        <authorList>
            <person name="Otto D Thomas"/>
            <person name="Naeem Raeece"/>
        </authorList>
    </citation>
    <scope>NUCLEOTIDE SEQUENCE</scope>
</reference>
<feature type="region of interest" description="Disordered" evidence="1">
    <location>
        <begin position="770"/>
        <end position="793"/>
    </location>
</feature>
<dbReference type="PANTHER" id="PTHR11319:SF35">
    <property type="entry name" value="OUTER MEMBRANE PROTEIN PMPC-RELATED"/>
    <property type="match status" value="1"/>
</dbReference>
<feature type="compositionally biased region" description="Acidic residues" evidence="1">
    <location>
        <begin position="887"/>
        <end position="899"/>
    </location>
</feature>
<dbReference type="AlphaFoldDB" id="A0A0G4GGU1"/>
<evidence type="ECO:0000313" key="3">
    <source>
        <dbReference type="EMBL" id="CEM28671.1"/>
    </source>
</evidence>
<gene>
    <name evidence="3" type="ORF">Cvel_21772</name>
</gene>
<keyword evidence="2" id="KW-0472">Membrane</keyword>
<feature type="transmembrane region" description="Helical" evidence="2">
    <location>
        <begin position="226"/>
        <end position="248"/>
    </location>
</feature>
<evidence type="ECO:0000256" key="2">
    <source>
        <dbReference type="SAM" id="Phobius"/>
    </source>
</evidence>
<sequence>MSSQESGGLKAAGYSSTICNNCVQNANSARGATHPSACFCNSGFYFVPDETQSSSDSYAFWTQGKCTPCPENADCFGDILGSSVEQDADTVSRLLTEMENKSGDEKAGQGNLYSGNGVTTSASEVEEEAFAGRRSGNNADSHVETVGRALQTSSDSSTTRTVQVYNLTQHSRPRPQDGFSLIKSYPDAVVVECELETACKQSENQTLYQSEDGGVECGDGMRGMKLFFTVVFCTFIGFMLVGISFCVAESKRRRIEGHSRRYAERESLSEFGGGAGTAEEGEGTGRAGDRRRRRSNSMEAPELVGLTAAERRQLKREADYRIQSQRVLNIWRYNFKFKKGRSRFVTFVSSVMLDCVPVYVIAYVLMFENALEDLIALVKCEPLADGLPRVMSEAPSVRCDSELYTKWVVIVLIVITVMAFVIPSVLAILILRGQRRMGMEPEYVYWEIITIVRKLVVLLVIAYYPGEDPNMRVFSVAIVAVFIVAMQFYVRPYDNRENCALDRLEEHALCVFLYTVICFLFCYIADLPPLTNLAFALLIFVMNVDYLRRNLSIIVLGQAREFYAFILEYKQAEDKEAVVGSRFMVRVWDFAVPIADRVAVPIMRLILRYINLWRVTVPENSPIDNFILRLQNAESEEFVTFPASKIPAHVLSLWSILQDIGEAFFSGGLNSKALSEGLHMDQLEFGVRRLKKMHPAVLEWHWFAFLAVKHRQQMANFTSYWLRHMATQSRALVRQGNWGEDEIMMVLAGQQGEEKFRFKPQILSEAAKFLPAPGSSPKQKEKKQGGEKGLAFQGPSNREEVVRLVEVNFGKTTAQLVRVVVPLNDTFGNLYSVEGDKRRVVVVEEGERMTVWMKIVCPRNGFEIFKLSEKKDVLENGQADAGREEGTEADGDEVAESDADGVSIAFPFPSDRRAMEGGTFDEGIASPFPISHRGGEADLEQPEGEKGDGTRGAYETGPQGHLKVKGTSKGQTEKEVQAASADPEGSEKSSEIRFGPEGYNRLLAASAVGDRQKDEAVDESDSSSEESFLEQFGDLKELLNLARKRVGDEESDGSSAKENDSESSNGEPSPPQGLPGGKPITEEKSVEKVDSEDHEGSEEGDGSEEESVEEVETESEEEEEEEDGHSEESESDKEEEAQAAGRNQGNRRG</sequence>
<organism evidence="3">
    <name type="scientific">Chromera velia CCMP2878</name>
    <dbReference type="NCBI Taxonomy" id="1169474"/>
    <lineage>
        <taxon>Eukaryota</taxon>
        <taxon>Sar</taxon>
        <taxon>Alveolata</taxon>
        <taxon>Colpodellida</taxon>
        <taxon>Chromeraceae</taxon>
        <taxon>Chromera</taxon>
    </lineage>
</organism>
<dbReference type="PANTHER" id="PTHR11319">
    <property type="entry name" value="G PROTEIN-COUPLED RECEPTOR-RELATED"/>
    <property type="match status" value="1"/>
</dbReference>
<keyword evidence="2" id="KW-1133">Transmembrane helix</keyword>
<feature type="transmembrane region" description="Helical" evidence="2">
    <location>
        <begin position="407"/>
        <end position="431"/>
    </location>
</feature>
<feature type="compositionally biased region" description="Basic and acidic residues" evidence="1">
    <location>
        <begin position="1080"/>
        <end position="1091"/>
    </location>
</feature>
<accession>A0A0G4GGU1</accession>
<dbReference type="VEuPathDB" id="CryptoDB:Cvel_21772"/>
<feature type="transmembrane region" description="Helical" evidence="2">
    <location>
        <begin position="471"/>
        <end position="490"/>
    </location>
</feature>
<keyword evidence="2" id="KW-0812">Transmembrane</keyword>
<feature type="region of interest" description="Disordered" evidence="1">
    <location>
        <begin position="876"/>
        <end position="1031"/>
    </location>
</feature>
<feature type="transmembrane region" description="Helical" evidence="2">
    <location>
        <begin position="344"/>
        <end position="366"/>
    </location>
</feature>
<feature type="transmembrane region" description="Helical" evidence="2">
    <location>
        <begin position="511"/>
        <end position="542"/>
    </location>
</feature>
<feature type="compositionally biased region" description="Acidic residues" evidence="1">
    <location>
        <begin position="1092"/>
        <end position="1137"/>
    </location>
</feature>
<feature type="region of interest" description="Disordered" evidence="1">
    <location>
        <begin position="1043"/>
        <end position="1149"/>
    </location>
</feature>
<evidence type="ECO:0000256" key="1">
    <source>
        <dbReference type="SAM" id="MobiDB-lite"/>
    </source>
</evidence>
<dbReference type="PhylomeDB" id="A0A0G4GGU1"/>
<feature type="compositionally biased region" description="Acidic residues" evidence="1">
    <location>
        <begin position="1016"/>
        <end position="1028"/>
    </location>
</feature>
<dbReference type="EMBL" id="CDMZ01001183">
    <property type="protein sequence ID" value="CEM28671.1"/>
    <property type="molecule type" value="Genomic_DNA"/>
</dbReference>
<feature type="region of interest" description="Disordered" evidence="1">
    <location>
        <begin position="266"/>
        <end position="298"/>
    </location>
</feature>
<protein>
    <submittedName>
        <fullName evidence="3">Uncharacterized protein</fullName>
    </submittedName>
</protein>
<feature type="transmembrane region" description="Helical" evidence="2">
    <location>
        <begin position="443"/>
        <end position="465"/>
    </location>
</feature>
<proteinExistence type="predicted"/>
<name>A0A0G4GGU1_9ALVE</name>